<dbReference type="InterPro" id="IPR001296">
    <property type="entry name" value="Glyco_trans_1"/>
</dbReference>
<sequence length="371" mass="42301">MRIVITTTLNNNLFHAKLTPLLRSREDIELVVVSDRQGHYYDGITWVYPQGRIRILGRLLSRFVLLLREVFRKDTKLVMAYSLIPHGLFAVFAAKLRRVPVFLHFIAGPAELNFAHDIRVTDNRLIENTNWPKVWEKIAAFFARRADKIFVPGSVTAASLLQNGICSKQIEILHSTSDLSKYSLPKKNQLRDIDIIVCAQLRERKRPMFTLDVIQEMVKANPKITVCWLGDGVMHDEFKVAITQKGLQDNLIWLETDDVADFFRRAKLFLLCSVNEGLSLASLEAMSCGVVPIVARCGDMEYAIKSDHNGIILEQDAQVADYVKQLQKLLSEQSEIKRLSRNARTEIEQHHSFAAAEKKWHALLADISPIN</sequence>
<protein>
    <recommendedName>
        <fullName evidence="1">Glycosyl transferase family 1 domain-containing protein</fullName>
    </recommendedName>
</protein>
<keyword evidence="3" id="KW-1185">Reference proteome</keyword>
<dbReference type="PANTHER" id="PTHR45947">
    <property type="entry name" value="SULFOQUINOVOSYL TRANSFERASE SQD2"/>
    <property type="match status" value="1"/>
</dbReference>
<dbReference type="Proteomes" id="UP001500359">
    <property type="component" value="Unassembled WGS sequence"/>
</dbReference>
<name>A0ABP3WTS2_9ALTE</name>
<dbReference type="Gene3D" id="3.40.50.2000">
    <property type="entry name" value="Glycogen Phosphorylase B"/>
    <property type="match status" value="2"/>
</dbReference>
<dbReference type="InterPro" id="IPR050194">
    <property type="entry name" value="Glycosyltransferase_grp1"/>
</dbReference>
<organism evidence="2 3">
    <name type="scientific">Aliiglaciecola litoralis</name>
    <dbReference type="NCBI Taxonomy" id="582857"/>
    <lineage>
        <taxon>Bacteria</taxon>
        <taxon>Pseudomonadati</taxon>
        <taxon>Pseudomonadota</taxon>
        <taxon>Gammaproteobacteria</taxon>
        <taxon>Alteromonadales</taxon>
        <taxon>Alteromonadaceae</taxon>
        <taxon>Aliiglaciecola</taxon>
    </lineage>
</organism>
<proteinExistence type="predicted"/>
<evidence type="ECO:0000313" key="3">
    <source>
        <dbReference type="Proteomes" id="UP001500359"/>
    </source>
</evidence>
<accession>A0ABP3WTS2</accession>
<dbReference type="PANTHER" id="PTHR45947:SF3">
    <property type="entry name" value="SULFOQUINOVOSYL TRANSFERASE SQD2"/>
    <property type="match status" value="1"/>
</dbReference>
<evidence type="ECO:0000259" key="1">
    <source>
        <dbReference type="Pfam" id="PF00534"/>
    </source>
</evidence>
<dbReference type="SUPFAM" id="SSF53756">
    <property type="entry name" value="UDP-Glycosyltransferase/glycogen phosphorylase"/>
    <property type="match status" value="1"/>
</dbReference>
<evidence type="ECO:0000313" key="2">
    <source>
        <dbReference type="EMBL" id="GAA0856509.1"/>
    </source>
</evidence>
<gene>
    <name evidence="2" type="ORF">GCM10009114_18730</name>
</gene>
<comment type="caution">
    <text evidence="2">The sequence shown here is derived from an EMBL/GenBank/DDBJ whole genome shotgun (WGS) entry which is preliminary data.</text>
</comment>
<dbReference type="EMBL" id="BAAAFD010000004">
    <property type="protein sequence ID" value="GAA0856509.1"/>
    <property type="molecule type" value="Genomic_DNA"/>
</dbReference>
<dbReference type="CDD" id="cd03801">
    <property type="entry name" value="GT4_PimA-like"/>
    <property type="match status" value="1"/>
</dbReference>
<feature type="domain" description="Glycosyl transferase family 1" evidence="1">
    <location>
        <begin position="191"/>
        <end position="345"/>
    </location>
</feature>
<reference evidence="3" key="1">
    <citation type="journal article" date="2019" name="Int. J. Syst. Evol. Microbiol.">
        <title>The Global Catalogue of Microorganisms (GCM) 10K type strain sequencing project: providing services to taxonomists for standard genome sequencing and annotation.</title>
        <authorList>
            <consortium name="The Broad Institute Genomics Platform"/>
            <consortium name="The Broad Institute Genome Sequencing Center for Infectious Disease"/>
            <person name="Wu L."/>
            <person name="Ma J."/>
        </authorList>
    </citation>
    <scope>NUCLEOTIDE SEQUENCE [LARGE SCALE GENOMIC DNA]</scope>
    <source>
        <strain evidence="3">JCM 15896</strain>
    </source>
</reference>
<dbReference type="RefSeq" id="WP_343859111.1">
    <property type="nucleotide sequence ID" value="NZ_BAAAFD010000004.1"/>
</dbReference>
<dbReference type="Pfam" id="PF00534">
    <property type="entry name" value="Glycos_transf_1"/>
    <property type="match status" value="1"/>
</dbReference>